<sequence>MTEVGREMTFLESKDSQYQHSSRCQQILPILSSRSKILPQSILLPLKVEMKRGRKQDDTLPPSRSREIQRAFRQRRSDYIKGLEARVSQLEAEVDDILARHNEPLRYTAPEVLAARSVSRKKQRNKAKNSSSQFIDVNQPMEPYAHSPTDSMAVRPEDSIGIPSPVKSNQSIGIDLSPAEPAQYIIRDVNGEPHKNAFAPFPFGGHVNHHQHEYNRRDDDSASILARRNQRLLHLWNGVSKSGNLNCSSPESPGPPSSQFSQPLSANEYQCSNSQMEMLMGIDPMAQSPVVSSQLISSFEIHPDQVRAAPSSACSLPSLVTDSSPRADQLSNMAFNSYSSSSDASLSPYAFRPPHSEISDQMNPCYTFIDSSNDSSSNVSGYRQESPPHLFQPRPLPGQHTLANESLSTLVAIATTRLDHFEPNQSESSYQTPGLQPSPAP</sequence>
<comment type="caution">
    <text evidence="2">The sequence shown here is derived from an EMBL/GenBank/DDBJ whole genome shotgun (WGS) entry which is preliminary data.</text>
</comment>
<feature type="region of interest" description="Disordered" evidence="1">
    <location>
        <begin position="418"/>
        <end position="441"/>
    </location>
</feature>
<protein>
    <recommendedName>
        <fullName evidence="4">BZIP domain-containing protein</fullName>
    </recommendedName>
</protein>
<feature type="region of interest" description="Disordered" evidence="1">
    <location>
        <begin position="146"/>
        <end position="174"/>
    </location>
</feature>
<dbReference type="SUPFAM" id="SSF57959">
    <property type="entry name" value="Leucine zipper domain"/>
    <property type="match status" value="1"/>
</dbReference>
<evidence type="ECO:0008006" key="4">
    <source>
        <dbReference type="Google" id="ProtNLM"/>
    </source>
</evidence>
<proteinExistence type="predicted"/>
<evidence type="ECO:0000256" key="1">
    <source>
        <dbReference type="SAM" id="MobiDB-lite"/>
    </source>
</evidence>
<name>A0A2N5UUY7_9BASI</name>
<dbReference type="GO" id="GO:0003700">
    <property type="term" value="F:DNA-binding transcription factor activity"/>
    <property type="evidence" value="ECO:0007669"/>
    <property type="project" value="InterPro"/>
</dbReference>
<dbReference type="AlphaFoldDB" id="A0A2N5UUY7"/>
<dbReference type="EMBL" id="PGCI01000088">
    <property type="protein sequence ID" value="PLW41544.1"/>
    <property type="molecule type" value="Genomic_DNA"/>
</dbReference>
<feature type="compositionally biased region" description="Polar residues" evidence="1">
    <location>
        <begin position="423"/>
        <end position="435"/>
    </location>
</feature>
<evidence type="ECO:0000313" key="3">
    <source>
        <dbReference type="Proteomes" id="UP000235392"/>
    </source>
</evidence>
<feature type="region of interest" description="Disordered" evidence="1">
    <location>
        <begin position="376"/>
        <end position="401"/>
    </location>
</feature>
<organism evidence="2 3">
    <name type="scientific">Puccinia coronata f. sp. avenae</name>
    <dbReference type="NCBI Taxonomy" id="200324"/>
    <lineage>
        <taxon>Eukaryota</taxon>
        <taxon>Fungi</taxon>
        <taxon>Dikarya</taxon>
        <taxon>Basidiomycota</taxon>
        <taxon>Pucciniomycotina</taxon>
        <taxon>Pucciniomycetes</taxon>
        <taxon>Pucciniales</taxon>
        <taxon>Pucciniaceae</taxon>
        <taxon>Puccinia</taxon>
    </lineage>
</organism>
<evidence type="ECO:0000313" key="2">
    <source>
        <dbReference type="EMBL" id="PLW41544.1"/>
    </source>
</evidence>
<accession>A0A2N5UUY7</accession>
<dbReference type="CDD" id="cd14688">
    <property type="entry name" value="bZIP_YAP"/>
    <property type="match status" value="1"/>
</dbReference>
<gene>
    <name evidence="2" type="ORF">PCASD_09977</name>
</gene>
<dbReference type="InterPro" id="IPR046347">
    <property type="entry name" value="bZIP_sf"/>
</dbReference>
<dbReference type="Proteomes" id="UP000235392">
    <property type="component" value="Unassembled WGS sequence"/>
</dbReference>
<feature type="region of interest" description="Disordered" evidence="1">
    <location>
        <begin position="246"/>
        <end position="265"/>
    </location>
</feature>
<reference evidence="2 3" key="1">
    <citation type="submission" date="2017-11" db="EMBL/GenBank/DDBJ databases">
        <title>De novo assembly and phasing of dikaryotic genomes from two isolates of Puccinia coronata f. sp. avenae, the causal agent of oat crown rust.</title>
        <authorList>
            <person name="Miller M.E."/>
            <person name="Zhang Y."/>
            <person name="Omidvar V."/>
            <person name="Sperschneider J."/>
            <person name="Schwessinger B."/>
            <person name="Raley C."/>
            <person name="Palmer J.M."/>
            <person name="Garnica D."/>
            <person name="Upadhyaya N."/>
            <person name="Rathjen J."/>
            <person name="Taylor J.M."/>
            <person name="Park R.F."/>
            <person name="Dodds P.N."/>
            <person name="Hirsch C.D."/>
            <person name="Kianian S.F."/>
            <person name="Figueroa M."/>
        </authorList>
    </citation>
    <scope>NUCLEOTIDE SEQUENCE [LARGE SCALE GENOMIC DNA]</scope>
    <source>
        <strain evidence="2">12SD80</strain>
    </source>
</reference>
<dbReference type="Gene3D" id="1.20.5.170">
    <property type="match status" value="1"/>
</dbReference>